<evidence type="ECO:0000256" key="2">
    <source>
        <dbReference type="ARBA" id="ARBA00004123"/>
    </source>
</evidence>
<dbReference type="GO" id="GO:0000172">
    <property type="term" value="C:ribonuclease MRP complex"/>
    <property type="evidence" value="ECO:0007669"/>
    <property type="project" value="InterPro"/>
</dbReference>
<dbReference type="InterPro" id="IPR023534">
    <property type="entry name" value="Rof/RNase_P-like"/>
</dbReference>
<keyword evidence="6" id="KW-0819">tRNA processing</keyword>
<proteinExistence type="inferred from homology"/>
<evidence type="ECO:0000313" key="12">
    <source>
        <dbReference type="WBParaSite" id="SMRG1_97180.1"/>
    </source>
</evidence>
<evidence type="ECO:0000256" key="5">
    <source>
        <dbReference type="ARBA" id="ARBA00022490"/>
    </source>
</evidence>
<accession>A0AA85AP86</accession>
<dbReference type="SUPFAM" id="SSF101744">
    <property type="entry name" value="Rof/RNase P subunit-like"/>
    <property type="match status" value="1"/>
</dbReference>
<evidence type="ECO:0000256" key="8">
    <source>
        <dbReference type="ARBA" id="ARBA00022759"/>
    </source>
</evidence>
<comment type="subunit">
    <text evidence="10">Component of nuclear RNase P and RNase MRP ribonucleoproteins. RNase P consists of a catalytic RNA moiety and 10 different protein chains; POP1, POP4, POP5, POP7, RPP14, RPP21, RPP25, RPP30, RPP38 and RPP40. Within the RNase P complex, POP1, POP7 and RPP25 form the 'finger' subcomplex, POP5, RPP14, RPP40 and homodimeric RPP30 form the 'palm' subcomplex, and RPP21, POP4 and RPP38 form the 'wrist' subcomplex. All subunits of the RNase P complex interact with the catalytic RNA. Several subunits of RNase P are also part of the RNase MRP complex. RNase MRP consists of a catalytic RNA moiety and about 8 protein subunits; POP1, POP7, RPP25, RPP30, RPP38, RPP40 and possibly also POP4 and POP5.</text>
</comment>
<dbReference type="GO" id="GO:0005634">
    <property type="term" value="C:nucleus"/>
    <property type="evidence" value="ECO:0007669"/>
    <property type="project" value="UniProtKB-SubCell"/>
</dbReference>
<evidence type="ECO:0000256" key="6">
    <source>
        <dbReference type="ARBA" id="ARBA00022694"/>
    </source>
</evidence>
<evidence type="ECO:0000256" key="10">
    <source>
        <dbReference type="ARBA" id="ARBA00046486"/>
    </source>
</evidence>
<dbReference type="InterPro" id="IPR036980">
    <property type="entry name" value="RNase_P/MRP_Rpp29_sf"/>
</dbReference>
<reference evidence="12" key="1">
    <citation type="submission" date="2023-11" db="UniProtKB">
        <authorList>
            <consortium name="WormBaseParasite"/>
        </authorList>
    </citation>
    <scope>IDENTIFICATION</scope>
</reference>
<name>A0AA85AP86_9TREM</name>
<dbReference type="WBParaSite" id="SMRG1_97180.1">
    <property type="protein sequence ID" value="SMRG1_97180.1"/>
    <property type="gene ID" value="SMRG1_97180"/>
</dbReference>
<dbReference type="PANTHER" id="PTHR13348">
    <property type="entry name" value="RIBONUCLEASE P SUBUNIT P29"/>
    <property type="match status" value="1"/>
</dbReference>
<keyword evidence="9" id="KW-0378">Hydrolase</keyword>
<evidence type="ECO:0000313" key="11">
    <source>
        <dbReference type="Proteomes" id="UP000050790"/>
    </source>
</evidence>
<dbReference type="AlphaFoldDB" id="A0AA85AP86"/>
<dbReference type="HAMAP" id="MF_00754">
    <property type="entry name" value="RNase_P_1"/>
    <property type="match status" value="1"/>
</dbReference>
<dbReference type="GO" id="GO:0004519">
    <property type="term" value="F:endonuclease activity"/>
    <property type="evidence" value="ECO:0007669"/>
    <property type="project" value="UniProtKB-KW"/>
</dbReference>
<dbReference type="Pfam" id="PF01868">
    <property type="entry name" value="RNase_P-MRP_p29"/>
    <property type="match status" value="1"/>
</dbReference>
<dbReference type="SMART" id="SM00538">
    <property type="entry name" value="POP4"/>
    <property type="match status" value="1"/>
</dbReference>
<evidence type="ECO:0000256" key="9">
    <source>
        <dbReference type="ARBA" id="ARBA00022801"/>
    </source>
</evidence>
<dbReference type="Gene3D" id="2.30.30.210">
    <property type="entry name" value="Ribonuclease P/MRP, subunit p29"/>
    <property type="match status" value="1"/>
</dbReference>
<dbReference type="GO" id="GO:0030677">
    <property type="term" value="C:ribonuclease P complex"/>
    <property type="evidence" value="ECO:0007669"/>
    <property type="project" value="InterPro"/>
</dbReference>
<dbReference type="InterPro" id="IPR016848">
    <property type="entry name" value="RNase_P/MRP_Rpp29-subunit"/>
</dbReference>
<dbReference type="GO" id="GO:0006364">
    <property type="term" value="P:rRNA processing"/>
    <property type="evidence" value="ECO:0007669"/>
    <property type="project" value="TreeGrafter"/>
</dbReference>
<evidence type="ECO:0000256" key="1">
    <source>
        <dbReference type="ARBA" id="ARBA00002435"/>
    </source>
</evidence>
<keyword evidence="8" id="KW-0255">Endonuclease</keyword>
<comment type="subcellular location">
    <subcellularLocation>
        <location evidence="2">Nucleus</location>
    </subcellularLocation>
</comment>
<keyword evidence="7" id="KW-0540">Nuclease</keyword>
<evidence type="ECO:0000256" key="3">
    <source>
        <dbReference type="ARBA" id="ARBA00006181"/>
    </source>
</evidence>
<organism evidence="11 12">
    <name type="scientific">Schistosoma margrebowiei</name>
    <dbReference type="NCBI Taxonomy" id="48269"/>
    <lineage>
        <taxon>Eukaryota</taxon>
        <taxon>Metazoa</taxon>
        <taxon>Spiralia</taxon>
        <taxon>Lophotrochozoa</taxon>
        <taxon>Platyhelminthes</taxon>
        <taxon>Trematoda</taxon>
        <taxon>Digenea</taxon>
        <taxon>Strigeidida</taxon>
        <taxon>Schistosomatoidea</taxon>
        <taxon>Schistosomatidae</taxon>
        <taxon>Schistosoma</taxon>
    </lineage>
</organism>
<comment type="similarity">
    <text evidence="3">Belongs to the eukaryotic/archaeal RNase P protein component 1 family.</text>
</comment>
<dbReference type="GO" id="GO:0033204">
    <property type="term" value="F:ribonuclease P RNA binding"/>
    <property type="evidence" value="ECO:0007669"/>
    <property type="project" value="InterPro"/>
</dbReference>
<sequence>MAIDPGPEIDKVKLLHYIIMTKKKLSEKYKQKLSKHPIPKQNNAQGITVVSEFVRQFVRRHVNENQRNQSDLYWRPGSNISHNINLLPQSTKFHRLKHKQTSITNDIPIKINHSNVKKKSFNKSIINQKPSIISMDLSNQLHNLWNGYFQSVMSILLTKLNDANYSNFNLTKNLDTILRLNLIGAQLKILRSTSCRAGIEGIVVMETKNTFCLAINSLHNQLSSESLVTLTTVPKLGSLFSLTLPHIVDKSNNNHNKHQKIEILLNGDHLTHRSVDRAIRKWRYIPTTAYEYNQNALTTEAILSNVLIDNVINK</sequence>
<protein>
    <recommendedName>
        <fullName evidence="4">Ribonuclease P protein subunit p29</fullName>
    </recommendedName>
</protein>
<dbReference type="InterPro" id="IPR023538">
    <property type="entry name" value="RNP1"/>
</dbReference>
<keyword evidence="5" id="KW-0963">Cytoplasm</keyword>
<evidence type="ECO:0000256" key="7">
    <source>
        <dbReference type="ARBA" id="ARBA00022722"/>
    </source>
</evidence>
<evidence type="ECO:0000256" key="4">
    <source>
        <dbReference type="ARBA" id="ARBA00016225"/>
    </source>
</evidence>
<comment type="function">
    <text evidence="1">Component of ribonuclease P, a ribonucleoprotein complex that generates mature tRNA molecules by cleaving their 5'-ends.</text>
</comment>
<dbReference type="GO" id="GO:0016787">
    <property type="term" value="F:hydrolase activity"/>
    <property type="evidence" value="ECO:0007669"/>
    <property type="project" value="UniProtKB-KW"/>
</dbReference>
<dbReference type="Proteomes" id="UP000050790">
    <property type="component" value="Unassembled WGS sequence"/>
</dbReference>
<dbReference type="InterPro" id="IPR002730">
    <property type="entry name" value="Rpp29/RNP1"/>
</dbReference>
<dbReference type="GO" id="GO:0001682">
    <property type="term" value="P:tRNA 5'-leader removal"/>
    <property type="evidence" value="ECO:0007669"/>
    <property type="project" value="InterPro"/>
</dbReference>
<dbReference type="PANTHER" id="PTHR13348:SF0">
    <property type="entry name" value="RIBONUCLEASE P PROTEIN SUBUNIT P29"/>
    <property type="match status" value="1"/>
</dbReference>